<dbReference type="SMART" id="SM00220">
    <property type="entry name" value="S_TKc"/>
    <property type="match status" value="1"/>
</dbReference>
<dbReference type="STRING" id="4781.A0A0P1ADN6"/>
<dbReference type="PANTHER" id="PTHR44167">
    <property type="entry name" value="OVARIAN-SPECIFIC SERINE/THREONINE-PROTEIN KINASE LOK-RELATED"/>
    <property type="match status" value="1"/>
</dbReference>
<dbReference type="SUPFAM" id="SSF56112">
    <property type="entry name" value="Protein kinase-like (PK-like)"/>
    <property type="match status" value="1"/>
</dbReference>
<reference evidence="8" key="1">
    <citation type="submission" date="2014-09" db="EMBL/GenBank/DDBJ databases">
        <authorList>
            <person name="Sharma Rahul"/>
            <person name="Thines Marco"/>
        </authorList>
    </citation>
    <scope>NUCLEOTIDE SEQUENCE [LARGE SCALE GENOMIC DNA]</scope>
</reference>
<dbReference type="GO" id="GO:0008270">
    <property type="term" value="F:zinc ion binding"/>
    <property type="evidence" value="ECO:0007669"/>
    <property type="project" value="UniProtKB-KW"/>
</dbReference>
<dbReference type="Proteomes" id="UP000054928">
    <property type="component" value="Unassembled WGS sequence"/>
</dbReference>
<dbReference type="InterPro" id="IPR013087">
    <property type="entry name" value="Znf_C2H2_type"/>
</dbReference>
<dbReference type="InterPro" id="IPR008271">
    <property type="entry name" value="Ser/Thr_kinase_AS"/>
</dbReference>
<feature type="chain" id="PRO_5006058601" evidence="3">
    <location>
        <begin position="18"/>
        <end position="895"/>
    </location>
</feature>
<evidence type="ECO:0000256" key="1">
    <source>
        <dbReference type="PROSITE-ProRule" id="PRU00042"/>
    </source>
</evidence>
<keyword evidence="1" id="KW-0863">Zinc-finger</keyword>
<proteinExistence type="predicted"/>
<dbReference type="EMBL" id="CCYD01000322">
    <property type="protein sequence ID" value="CEG38718.1"/>
    <property type="molecule type" value="Genomic_DNA"/>
</dbReference>
<feature type="domain" description="C2H2-type" evidence="5">
    <location>
        <begin position="627"/>
        <end position="656"/>
    </location>
</feature>
<dbReference type="OMA" id="PEAYDLW"/>
<evidence type="ECO:0000313" key="7">
    <source>
        <dbReference type="EMBL" id="CEG38718.1"/>
    </source>
</evidence>
<name>A0A0P1ADN6_PLAHL</name>
<dbReference type="GO" id="GO:0005634">
    <property type="term" value="C:nucleus"/>
    <property type="evidence" value="ECO:0007669"/>
    <property type="project" value="TreeGrafter"/>
</dbReference>
<dbReference type="InterPro" id="IPR000719">
    <property type="entry name" value="Prot_kinase_dom"/>
</dbReference>
<feature type="domain" description="Protein kinase" evidence="4">
    <location>
        <begin position="181"/>
        <end position="577"/>
    </location>
</feature>
<feature type="signal peptide" evidence="3">
    <location>
        <begin position="1"/>
        <end position="17"/>
    </location>
</feature>
<feature type="domain" description="PPM-type phosphatase" evidence="6">
    <location>
        <begin position="684"/>
        <end position="895"/>
    </location>
</feature>
<evidence type="ECO:0000259" key="6">
    <source>
        <dbReference type="PROSITE" id="PS51746"/>
    </source>
</evidence>
<dbReference type="CDD" id="cd00143">
    <property type="entry name" value="PP2Cc"/>
    <property type="match status" value="1"/>
</dbReference>
<dbReference type="GO" id="GO:0005524">
    <property type="term" value="F:ATP binding"/>
    <property type="evidence" value="ECO:0007669"/>
    <property type="project" value="InterPro"/>
</dbReference>
<dbReference type="AlphaFoldDB" id="A0A0P1ADN6"/>
<keyword evidence="1" id="KW-0862">Zinc</keyword>
<evidence type="ECO:0000256" key="3">
    <source>
        <dbReference type="SAM" id="SignalP"/>
    </source>
</evidence>
<dbReference type="PROSITE" id="PS51746">
    <property type="entry name" value="PPM_2"/>
    <property type="match status" value="1"/>
</dbReference>
<sequence length="895" mass="101131">MVSSLMLFLMLNSVALAEEKPKAKSLKLLTDRTWFSQVVNVPRRVTDDALACVVVSEPLSPGLAVEGYELVERSGLLGVCKHQQTRETEWTVQTRERKEIVPWTTTSSEQHTIQQTHSTQVCPLPGSTLAARPSAISPLPLPKSVETDAAFKIHNKSPEGPVLEYYYETEEESRIYVNAQYRLKKRFDAGSHGEVWKATRKQAEKEEHFVLKRLFLELGESMAQMGLREAHFGAVLQGEPHVTRFVEHFFRPNHVIKGKDNVSQPQSTPELWLVFYDEGKSLRQYLYKKVDVFYHADGTGHGGAGVVLQPSQFWEKLRTDARGESVLREIMRQLLQGVSSLHARGITHRDIKPSNILVSIPPSSKTSAVVPTPLVKLADFGSAVDEFTLKKLYAARAGSSANTGPSQAEETREYQPPEVLFSENGQPYDYIVPEAYDLWSVGVVFLEMVLGSPQVFLISPRERAKVDAVLDTQQRLQREKQSDDKSGLRTKAYLLHVLTKEFCIFQPGSRQLRSLYDKYALVTESCHFGRFNQTVVQRDPLKRGLEDIWGLDLIWRLLQWHPSERISAKHALQHAFFRGPYVCKESGRKFATKDDLLLHEQYLEAQKARENIFASVVRARYETPDQFVCPHCGRVFSTAQSCEQHAHARRHNMHSNFCNLKAPHLSAAIRNESKPLHIHSSDSRVGTAMFQGRRKYMEDFVLVLTEEQLLQNQEDSKALGFDLYAVVDGHLGLAAATYVVKNLPLILCRHFAGLSTLKNEISSGHSKLPDTTGNVSAEHELSEKFALRQTFLELHEGFLWSLDDMKSNSNNSTNDTAVGEYFSGCTLTVVLYFHKEKRIVSANVGDSRAVAWLPARPHDRHNFAANDIVPLSMDHCPNNQDERSRIESSGGFREA</sequence>
<dbReference type="Gene3D" id="3.30.160.60">
    <property type="entry name" value="Classic Zinc Finger"/>
    <property type="match status" value="1"/>
</dbReference>
<dbReference type="PROSITE" id="PS00108">
    <property type="entry name" value="PROTEIN_KINASE_ST"/>
    <property type="match status" value="1"/>
</dbReference>
<keyword evidence="3" id="KW-0732">Signal</keyword>
<dbReference type="SMART" id="SM00332">
    <property type="entry name" value="PP2Cc"/>
    <property type="match status" value="1"/>
</dbReference>
<dbReference type="Gene3D" id="1.10.510.10">
    <property type="entry name" value="Transferase(Phosphotransferase) domain 1"/>
    <property type="match status" value="1"/>
</dbReference>
<dbReference type="PROSITE" id="PS00028">
    <property type="entry name" value="ZINC_FINGER_C2H2_1"/>
    <property type="match status" value="1"/>
</dbReference>
<dbReference type="GO" id="GO:0004674">
    <property type="term" value="F:protein serine/threonine kinase activity"/>
    <property type="evidence" value="ECO:0007669"/>
    <property type="project" value="TreeGrafter"/>
</dbReference>
<evidence type="ECO:0000313" key="8">
    <source>
        <dbReference type="Proteomes" id="UP000054928"/>
    </source>
</evidence>
<dbReference type="GO" id="GO:0044773">
    <property type="term" value="P:mitotic DNA damage checkpoint signaling"/>
    <property type="evidence" value="ECO:0007669"/>
    <property type="project" value="TreeGrafter"/>
</dbReference>
<keyword evidence="7" id="KW-0418">Kinase</keyword>
<dbReference type="Pfam" id="PF00069">
    <property type="entry name" value="Pkinase"/>
    <property type="match status" value="1"/>
</dbReference>
<dbReference type="PROSITE" id="PS50011">
    <property type="entry name" value="PROTEIN_KINASE_DOM"/>
    <property type="match status" value="1"/>
</dbReference>
<dbReference type="GeneID" id="36403831"/>
<keyword evidence="1" id="KW-0479">Metal-binding</keyword>
<dbReference type="CDD" id="cd00180">
    <property type="entry name" value="PKc"/>
    <property type="match status" value="1"/>
</dbReference>
<dbReference type="SUPFAM" id="SSF81606">
    <property type="entry name" value="PP2C-like"/>
    <property type="match status" value="1"/>
</dbReference>
<dbReference type="RefSeq" id="XP_024575087.1">
    <property type="nucleotide sequence ID" value="XM_024724185.1"/>
</dbReference>
<dbReference type="PROSITE" id="PS50157">
    <property type="entry name" value="ZINC_FINGER_C2H2_2"/>
    <property type="match status" value="1"/>
</dbReference>
<dbReference type="Gene3D" id="3.60.40.10">
    <property type="entry name" value="PPM-type phosphatase domain"/>
    <property type="match status" value="1"/>
</dbReference>
<dbReference type="InterPro" id="IPR001932">
    <property type="entry name" value="PPM-type_phosphatase-like_dom"/>
</dbReference>
<evidence type="ECO:0000259" key="4">
    <source>
        <dbReference type="PROSITE" id="PS50011"/>
    </source>
</evidence>
<feature type="region of interest" description="Disordered" evidence="2">
    <location>
        <begin position="874"/>
        <end position="895"/>
    </location>
</feature>
<keyword evidence="8" id="KW-1185">Reference proteome</keyword>
<dbReference type="Pfam" id="PF00481">
    <property type="entry name" value="PP2C"/>
    <property type="match status" value="1"/>
</dbReference>
<dbReference type="InterPro" id="IPR036457">
    <property type="entry name" value="PPM-type-like_dom_sf"/>
</dbReference>
<dbReference type="PANTHER" id="PTHR44167:SF30">
    <property type="entry name" value="PHOSPHORYLASE KINASE"/>
    <property type="match status" value="1"/>
</dbReference>
<organism evidence="7 8">
    <name type="scientific">Plasmopara halstedii</name>
    <name type="common">Downy mildew of sunflower</name>
    <dbReference type="NCBI Taxonomy" id="4781"/>
    <lineage>
        <taxon>Eukaryota</taxon>
        <taxon>Sar</taxon>
        <taxon>Stramenopiles</taxon>
        <taxon>Oomycota</taxon>
        <taxon>Peronosporomycetes</taxon>
        <taxon>Peronosporales</taxon>
        <taxon>Peronosporaceae</taxon>
        <taxon>Plasmopara</taxon>
    </lineage>
</organism>
<accession>A0A0P1ADN6</accession>
<dbReference type="OrthoDB" id="10264738at2759"/>
<evidence type="ECO:0000256" key="2">
    <source>
        <dbReference type="SAM" id="MobiDB-lite"/>
    </source>
</evidence>
<keyword evidence="7" id="KW-0808">Transferase</keyword>
<evidence type="ECO:0000259" key="5">
    <source>
        <dbReference type="PROSITE" id="PS50157"/>
    </source>
</evidence>
<protein>
    <submittedName>
        <fullName evidence="7">Serine threonine protein kinase</fullName>
    </submittedName>
</protein>
<dbReference type="InterPro" id="IPR011009">
    <property type="entry name" value="Kinase-like_dom_sf"/>
</dbReference>